<dbReference type="GO" id="GO:0007129">
    <property type="term" value="P:homologous chromosome pairing at meiosis"/>
    <property type="evidence" value="ECO:0007669"/>
    <property type="project" value="TreeGrafter"/>
</dbReference>
<dbReference type="Pfam" id="PF14631">
    <property type="entry name" value="FancD2"/>
    <property type="match status" value="3"/>
</dbReference>
<evidence type="ECO:0000256" key="2">
    <source>
        <dbReference type="ARBA" id="ARBA00022499"/>
    </source>
</evidence>
<dbReference type="GO" id="GO:1990918">
    <property type="term" value="P:double-strand break repair involved in meiotic recombination"/>
    <property type="evidence" value="ECO:0007669"/>
    <property type="project" value="TreeGrafter"/>
</dbReference>
<dbReference type="PANTHER" id="PTHR32086:SF0">
    <property type="entry name" value="FANCONI ANEMIA GROUP D2 PROTEIN"/>
    <property type="match status" value="1"/>
</dbReference>
<evidence type="ECO:0000313" key="7">
    <source>
        <dbReference type="EMBL" id="CAE0040347.1"/>
    </source>
</evidence>
<protein>
    <recommendedName>
        <fullName evidence="10">Fanconi anemia group D2 protein</fullName>
    </recommendedName>
</protein>
<dbReference type="SUPFAM" id="SSF48371">
    <property type="entry name" value="ARM repeat"/>
    <property type="match status" value="1"/>
</dbReference>
<feature type="compositionally biased region" description="Basic and acidic residues" evidence="6">
    <location>
        <begin position="1178"/>
        <end position="1202"/>
    </location>
</feature>
<dbReference type="AlphaFoldDB" id="A0A7S2ZI40"/>
<organism evidence="9">
    <name type="scientific">Rhodosorus marinus</name>
    <dbReference type="NCBI Taxonomy" id="101924"/>
    <lineage>
        <taxon>Eukaryota</taxon>
        <taxon>Rhodophyta</taxon>
        <taxon>Stylonematophyceae</taxon>
        <taxon>Stylonematales</taxon>
        <taxon>Stylonemataceae</taxon>
        <taxon>Rhodosorus</taxon>
    </lineage>
</organism>
<feature type="region of interest" description="Disordered" evidence="6">
    <location>
        <begin position="1168"/>
        <end position="1243"/>
    </location>
</feature>
<dbReference type="GO" id="GO:0031573">
    <property type="term" value="P:mitotic intra-S DNA damage checkpoint signaling"/>
    <property type="evidence" value="ECO:0007669"/>
    <property type="project" value="TreeGrafter"/>
</dbReference>
<dbReference type="EMBL" id="HBHW01010896">
    <property type="protein sequence ID" value="CAE0040354.1"/>
    <property type="molecule type" value="Transcribed_RNA"/>
</dbReference>
<comment type="similarity">
    <text evidence="5">Belongs to the Fanconi anemia protein FANCD2 family.</text>
</comment>
<name>A0A7S2ZI40_9RHOD</name>
<evidence type="ECO:0000256" key="6">
    <source>
        <dbReference type="SAM" id="MobiDB-lite"/>
    </source>
</evidence>
<keyword evidence="2" id="KW-1017">Isopeptide bond</keyword>
<gene>
    <name evidence="7" type="ORF">RMAR00112_LOCUS8311</name>
    <name evidence="8" type="ORF">RMAR00112_LOCUS8316</name>
    <name evidence="9" type="ORF">RMAR00112_LOCUS8318</name>
</gene>
<comment type="subcellular location">
    <subcellularLocation>
        <location evidence="1">Nucleus</location>
    </subcellularLocation>
</comment>
<keyword evidence="3" id="KW-0832">Ubl conjugation</keyword>
<dbReference type="InterPro" id="IPR029448">
    <property type="entry name" value="FANCD2"/>
</dbReference>
<evidence type="ECO:0000256" key="4">
    <source>
        <dbReference type="ARBA" id="ARBA00023242"/>
    </source>
</evidence>
<dbReference type="EMBL" id="HBHW01010894">
    <property type="protein sequence ID" value="CAE0040352.1"/>
    <property type="molecule type" value="Transcribed_RNA"/>
</dbReference>
<sequence>MTSRIGKRSRADVVDSVDLEQEFGEGELKEKLLKGGLRVSPCGGHYVVEDVHQLVRELRIGIIVESSASSSRIDGLMASLEQSWSDVDKFRRSLVPFRSPGESTGSKFLFGRDTLVKVLLAIDSLQTRVLNVLLQRIPELSMDEGAGGKSHMDLSKLAVSQLRWLDFVVDGTALSEVLLSVISACPEQIQRELIIVTPELVQDAQHSTAADVLITLLENSPELSEPILRALNGLILGSQASTACNTVLRALSSSEPDHVPIMIRFLVCSAPSFLIPQSVNKMRRIFAQRSLGPGPAKLALEEFRDGISARLEFGEMVIQSLKDTQEKYCAGDLWMMLALLDVLSFRKRIEKLVQLALLRGHISSDLFSAAFETHQDTLCGFSTSMMKFANLAMYSGSESAAEIAQKQYLLLYKMNDRHDLQREILGSLLEHVGCRKTKVVRKAFDCLIYIAQNVDLSAFMPFLGGLLDFLDSFEDEQVSQVFELLGTARIRSGQIENDESLEIILRKELTHVDEKFRRIGVLGSCTLVQVFGEEQAAHDQAKAILALLFKSVESNRSRSAEALAYEKLILACAKGRIERSLTKTIRRKCLKVFEARFAGKLEDKPSCILDMDIEAKYNLDGEDATISIPIVALAQNGRRCDAHTLCPLIELLCETTKHLASGSLDDTDAILGCPLWMPADSVLDSLSDQAAPVQVAAATSLLLAALWIRCIVNTFSTSTSADIQGAICERIENLYTIEETLQGLIGRQPVCKDAVGDFLGIKSQTKPIKLSELLRPLDVSVMGVIVSNAHNASVSTGEAQLVLHELTLFCTHRSRYLPRERKAAITALTSLRVFVFDTDEGAMDESDCVCLRLALHCLTLAIANEGLLHEKDFYGLLFNFAPTKSNDDLSEIIKWEPAELGTKFLRSLVSRMQRVEGDGESPDLATNMEFARLLSAAAFRTASAELTSDVASQIDKILDRALEESEKHRRASNFVEELVGLRMKLSSDELDVICTILKRPTENTTLVKVLLDELQRVAANCPSNIDQLGTLFNAHSELVDRGRDQPTVFTSLMKCGRTVAQAFSGKMIPCLRERLNTHRQESLQLIKDFQRSTRVLQHICAHVKAQKSSKQTPLVPSLKRALETVVFSVKGLLESTDASSAFWMGNLKHRNLQGDVVASQAYHLEGATATATQASTERSGDSELSHLPDVPSKVEDNDHEELTLESNPSETSEGLAEGATENKDDQDGRKTFEEAAASSDDDQ</sequence>
<dbReference type="GO" id="GO:0070182">
    <property type="term" value="F:DNA polymerase binding"/>
    <property type="evidence" value="ECO:0007669"/>
    <property type="project" value="TreeGrafter"/>
</dbReference>
<dbReference type="EMBL" id="HBHW01010889">
    <property type="protein sequence ID" value="CAE0040347.1"/>
    <property type="molecule type" value="Transcribed_RNA"/>
</dbReference>
<dbReference type="GO" id="GO:0005634">
    <property type="term" value="C:nucleus"/>
    <property type="evidence" value="ECO:0007669"/>
    <property type="project" value="UniProtKB-SubCell"/>
</dbReference>
<dbReference type="GO" id="GO:0000793">
    <property type="term" value="C:condensed chromosome"/>
    <property type="evidence" value="ECO:0007669"/>
    <property type="project" value="TreeGrafter"/>
</dbReference>
<accession>A0A7S2ZI40</accession>
<evidence type="ECO:0000256" key="1">
    <source>
        <dbReference type="ARBA" id="ARBA00004123"/>
    </source>
</evidence>
<proteinExistence type="inferred from homology"/>
<dbReference type="GO" id="GO:0036297">
    <property type="term" value="P:interstrand cross-link repair"/>
    <property type="evidence" value="ECO:0007669"/>
    <property type="project" value="TreeGrafter"/>
</dbReference>
<evidence type="ECO:0000313" key="9">
    <source>
        <dbReference type="EMBL" id="CAE0040354.1"/>
    </source>
</evidence>
<evidence type="ECO:0008006" key="10">
    <source>
        <dbReference type="Google" id="ProtNLM"/>
    </source>
</evidence>
<evidence type="ECO:0000313" key="8">
    <source>
        <dbReference type="EMBL" id="CAE0040352.1"/>
    </source>
</evidence>
<dbReference type="PANTHER" id="PTHR32086">
    <property type="entry name" value="FANCONI ANEMIA GROUP D2 PROTEIN"/>
    <property type="match status" value="1"/>
</dbReference>
<dbReference type="InterPro" id="IPR016024">
    <property type="entry name" value="ARM-type_fold"/>
</dbReference>
<evidence type="ECO:0000256" key="5">
    <source>
        <dbReference type="ARBA" id="ARBA00093456"/>
    </source>
</evidence>
<reference evidence="9" key="1">
    <citation type="submission" date="2021-01" db="EMBL/GenBank/DDBJ databases">
        <authorList>
            <person name="Corre E."/>
            <person name="Pelletier E."/>
            <person name="Niang G."/>
            <person name="Scheremetjew M."/>
            <person name="Finn R."/>
            <person name="Kale V."/>
            <person name="Holt S."/>
            <person name="Cochrane G."/>
            <person name="Meng A."/>
            <person name="Brown T."/>
            <person name="Cohen L."/>
        </authorList>
    </citation>
    <scope>NUCLEOTIDE SEQUENCE</scope>
    <source>
        <strain evidence="9">CCMP 769</strain>
    </source>
</reference>
<evidence type="ECO:0000256" key="3">
    <source>
        <dbReference type="ARBA" id="ARBA00022843"/>
    </source>
</evidence>
<feature type="compositionally biased region" description="Basic and acidic residues" evidence="6">
    <location>
        <begin position="1220"/>
        <end position="1233"/>
    </location>
</feature>
<keyword evidence="4" id="KW-0539">Nucleus</keyword>